<keyword evidence="5" id="KW-1185">Reference proteome</keyword>
<feature type="transmembrane region" description="Helical" evidence="2">
    <location>
        <begin position="86"/>
        <end position="104"/>
    </location>
</feature>
<sequence length="116" mass="12918">MKKIRYYMVGMLMLVLMIPTVCHAQETETQTIRIEATIGDWGTSSDNKGDTGETTPSNGEQNVTIPPSKKDSSSNFPRTGELFNNQIALIGLLVSLLALVMIFVTNREKDFSQNYN</sequence>
<gene>
    <name evidence="4" type="ORF">A5844_000310</name>
</gene>
<feature type="compositionally biased region" description="Polar residues" evidence="1">
    <location>
        <begin position="42"/>
        <end position="65"/>
    </location>
</feature>
<dbReference type="NCBIfam" id="TIGR01167">
    <property type="entry name" value="LPXTG_anchor"/>
    <property type="match status" value="1"/>
</dbReference>
<dbReference type="STRING" id="1987383.A5844_000310"/>
<evidence type="ECO:0000256" key="1">
    <source>
        <dbReference type="SAM" id="MobiDB-lite"/>
    </source>
</evidence>
<dbReference type="AlphaFoldDB" id="A0A2C9XRR0"/>
<reference evidence="4 5" key="1">
    <citation type="submission" date="2017-05" db="EMBL/GenBank/DDBJ databases">
        <title>The Genome Sequence of Enterococcus sp. 10A9_DIV0425.</title>
        <authorList>
            <consortium name="The Broad Institute Genomics Platform"/>
            <consortium name="The Broad Institute Genomic Center for Infectious Diseases"/>
            <person name="Earl A."/>
            <person name="Manson A."/>
            <person name="Schwartman J."/>
            <person name="Gilmore M."/>
            <person name="Abouelleil A."/>
            <person name="Cao P."/>
            <person name="Chapman S."/>
            <person name="Cusick C."/>
            <person name="Shea T."/>
            <person name="Young S."/>
            <person name="Neafsey D."/>
            <person name="Nusbaum C."/>
            <person name="Birren B."/>
        </authorList>
    </citation>
    <scope>NUCLEOTIDE SEQUENCE [LARGE SCALE GENOMIC DNA]</scope>
    <source>
        <strain evidence="4 5">10A9_DIV0425</strain>
    </source>
</reference>
<keyword evidence="2" id="KW-0812">Transmembrane</keyword>
<dbReference type="Proteomes" id="UP000194933">
    <property type="component" value="Unassembled WGS sequence"/>
</dbReference>
<comment type="caution">
    <text evidence="4">The sequence shown here is derived from an EMBL/GenBank/DDBJ whole genome shotgun (WGS) entry which is preliminary data.</text>
</comment>
<evidence type="ECO:0008006" key="6">
    <source>
        <dbReference type="Google" id="ProtNLM"/>
    </source>
</evidence>
<keyword evidence="3" id="KW-0732">Signal</keyword>
<feature type="region of interest" description="Disordered" evidence="1">
    <location>
        <begin position="35"/>
        <end position="77"/>
    </location>
</feature>
<evidence type="ECO:0000313" key="4">
    <source>
        <dbReference type="EMBL" id="OTP12094.1"/>
    </source>
</evidence>
<evidence type="ECO:0000313" key="5">
    <source>
        <dbReference type="Proteomes" id="UP000194933"/>
    </source>
</evidence>
<evidence type="ECO:0000256" key="2">
    <source>
        <dbReference type="SAM" id="Phobius"/>
    </source>
</evidence>
<dbReference type="RefSeq" id="WP_256924506.1">
    <property type="nucleotide sequence ID" value="NZ_NGMO01000001.1"/>
</dbReference>
<feature type="chain" id="PRO_5013310995" description="Gram-positive cocci surface proteins LPxTG domain-containing protein" evidence="3">
    <location>
        <begin position="25"/>
        <end position="116"/>
    </location>
</feature>
<proteinExistence type="predicted"/>
<evidence type="ECO:0000256" key="3">
    <source>
        <dbReference type="SAM" id="SignalP"/>
    </source>
</evidence>
<keyword evidence="2" id="KW-0472">Membrane</keyword>
<accession>A0A2C9XRR0</accession>
<organism evidence="4 5">
    <name type="scientific">Candidatus Enterococcus wittei</name>
    <dbReference type="NCBI Taxonomy" id="1987383"/>
    <lineage>
        <taxon>Bacteria</taxon>
        <taxon>Bacillati</taxon>
        <taxon>Bacillota</taxon>
        <taxon>Bacilli</taxon>
        <taxon>Lactobacillales</taxon>
        <taxon>Enterococcaceae</taxon>
        <taxon>Enterococcus</taxon>
    </lineage>
</organism>
<keyword evidence="2" id="KW-1133">Transmembrane helix</keyword>
<feature type="signal peptide" evidence="3">
    <location>
        <begin position="1"/>
        <end position="24"/>
    </location>
</feature>
<name>A0A2C9XRR0_9ENTE</name>
<protein>
    <recommendedName>
        <fullName evidence="6">Gram-positive cocci surface proteins LPxTG domain-containing protein</fullName>
    </recommendedName>
</protein>
<dbReference type="EMBL" id="NGMO01000001">
    <property type="protein sequence ID" value="OTP12094.1"/>
    <property type="molecule type" value="Genomic_DNA"/>
</dbReference>